<protein>
    <recommendedName>
        <fullName evidence="5">Lipoprotein</fullName>
    </recommendedName>
</protein>
<sequence>MNRKLIPAAAVATCAAAVLALFAGPVNADETPGPVPSTSPTRGPSAPPTTGPTPVPSRTPLPGTPVPDATPTLAPTVTPNPTVTPRPGTPTGRPGGGGTGGGGGTPTPAPGCARTVPQLPTPESVPAYGTVTVDMCATDHRTGRGKLVFTAGYGDDPVTYRVTLRWTFEGKPEAGCEGCWSSARYDYTEDVYVNDAVHGVPLAVGFVMRHRGELIGEQRPGTGVTVVDVQPVEPSRQDNPKLVGPVPGATPPPSA</sequence>
<evidence type="ECO:0000313" key="4">
    <source>
        <dbReference type="Proteomes" id="UP000613974"/>
    </source>
</evidence>
<evidence type="ECO:0000313" key="3">
    <source>
        <dbReference type="EMBL" id="GHI68301.1"/>
    </source>
</evidence>
<feature type="compositionally biased region" description="Gly residues" evidence="1">
    <location>
        <begin position="93"/>
        <end position="105"/>
    </location>
</feature>
<dbReference type="Proteomes" id="UP000613974">
    <property type="component" value="Unassembled WGS sequence"/>
</dbReference>
<feature type="region of interest" description="Disordered" evidence="1">
    <location>
        <begin position="28"/>
        <end position="113"/>
    </location>
</feature>
<name>A0ABQ3SJI2_9ACTN</name>
<feature type="compositionally biased region" description="Low complexity" evidence="1">
    <location>
        <begin position="66"/>
        <end position="81"/>
    </location>
</feature>
<evidence type="ECO:0000256" key="1">
    <source>
        <dbReference type="SAM" id="MobiDB-lite"/>
    </source>
</evidence>
<comment type="caution">
    <text evidence="3">The sequence shown here is derived from an EMBL/GenBank/DDBJ whole genome shotgun (WGS) entry which is preliminary data.</text>
</comment>
<feature type="chain" id="PRO_5045435868" description="Lipoprotein" evidence="2">
    <location>
        <begin position="29"/>
        <end position="255"/>
    </location>
</feature>
<evidence type="ECO:0008006" key="5">
    <source>
        <dbReference type="Google" id="ProtNLM"/>
    </source>
</evidence>
<gene>
    <name evidence="3" type="ORF">Snoj_22190</name>
</gene>
<dbReference type="RefSeq" id="WP_189744519.1">
    <property type="nucleotide sequence ID" value="NZ_BMRL01000015.1"/>
</dbReference>
<keyword evidence="2" id="KW-0732">Signal</keyword>
<organism evidence="3 4">
    <name type="scientific">Streptomyces nojiriensis</name>
    <dbReference type="NCBI Taxonomy" id="66374"/>
    <lineage>
        <taxon>Bacteria</taxon>
        <taxon>Bacillati</taxon>
        <taxon>Actinomycetota</taxon>
        <taxon>Actinomycetes</taxon>
        <taxon>Kitasatosporales</taxon>
        <taxon>Streptomycetaceae</taxon>
        <taxon>Streptomyces</taxon>
    </lineage>
</organism>
<accession>A0ABQ3SJI2</accession>
<dbReference type="EMBL" id="BNEC01000003">
    <property type="protein sequence ID" value="GHI68301.1"/>
    <property type="molecule type" value="Genomic_DNA"/>
</dbReference>
<reference evidence="4" key="1">
    <citation type="submission" date="2023-07" db="EMBL/GenBank/DDBJ databases">
        <title>Whole genome shotgun sequence of Streptomyces nojiriensis NBRC 13794.</title>
        <authorList>
            <person name="Komaki H."/>
            <person name="Tamura T."/>
        </authorList>
    </citation>
    <scope>NUCLEOTIDE SEQUENCE [LARGE SCALE GENOMIC DNA]</scope>
    <source>
        <strain evidence="4">NBRC 13794</strain>
    </source>
</reference>
<feature type="compositionally biased region" description="Pro residues" evidence="1">
    <location>
        <begin position="45"/>
        <end position="65"/>
    </location>
</feature>
<feature type="signal peptide" evidence="2">
    <location>
        <begin position="1"/>
        <end position="28"/>
    </location>
</feature>
<proteinExistence type="predicted"/>
<feature type="region of interest" description="Disordered" evidence="1">
    <location>
        <begin position="232"/>
        <end position="255"/>
    </location>
</feature>
<keyword evidence="4" id="KW-1185">Reference proteome</keyword>
<evidence type="ECO:0000256" key="2">
    <source>
        <dbReference type="SAM" id="SignalP"/>
    </source>
</evidence>